<reference evidence="2" key="3">
    <citation type="submission" date="2019-06" db="EMBL/GenBank/DDBJ databases">
        <authorList>
            <person name="Poynton C."/>
            <person name="Hasenbein S."/>
            <person name="Benoit J.B."/>
            <person name="Sepulveda M.S."/>
            <person name="Poelchau M.F."/>
            <person name="Murali S.C."/>
            <person name="Chen S."/>
            <person name="Glastad K.M."/>
            <person name="Werren J.H."/>
            <person name="Vineis J.H."/>
            <person name="Bowen J.L."/>
            <person name="Friedrich M."/>
            <person name="Jones J."/>
            <person name="Robertson H.M."/>
            <person name="Feyereisen R."/>
            <person name="Mechler-Hickson A."/>
            <person name="Mathers N."/>
            <person name="Lee C.E."/>
            <person name="Colbourne J.K."/>
            <person name="Biales A."/>
            <person name="Johnston J.S."/>
            <person name="Wellborn G.A."/>
            <person name="Rosendale A.J."/>
            <person name="Cridge A.G."/>
            <person name="Munoz-Torres M.C."/>
            <person name="Bain P.A."/>
            <person name="Manny A.R."/>
            <person name="Major K.M."/>
            <person name="Lambert F.N."/>
            <person name="Vulpe C.D."/>
            <person name="Tuck P."/>
            <person name="Blalock B.J."/>
            <person name="Lin Y.-Y."/>
            <person name="Smith M.E."/>
            <person name="Ochoa-Acuna H."/>
            <person name="Chen M.-J.M."/>
            <person name="Childers C.P."/>
            <person name="Qu J."/>
            <person name="Dugan S."/>
            <person name="Lee S.L."/>
            <person name="Chao H."/>
            <person name="Dinh H."/>
            <person name="Han Y."/>
            <person name="Doddapaneni H."/>
            <person name="Worley K.C."/>
            <person name="Muzny D.M."/>
            <person name="Gibbs R.A."/>
            <person name="Richards S."/>
        </authorList>
    </citation>
    <scope>NUCLEOTIDE SEQUENCE</scope>
    <source>
        <strain evidence="2">HAZT.00-mixed</strain>
        <tissue evidence="2">Whole organism</tissue>
    </source>
</reference>
<evidence type="ECO:0000256" key="1">
    <source>
        <dbReference type="SAM" id="Phobius"/>
    </source>
</evidence>
<reference evidence="2" key="1">
    <citation type="submission" date="2014-08" db="EMBL/GenBank/DDBJ databases">
        <authorList>
            <person name="Murali S."/>
            <person name="Richards S."/>
            <person name="Bandaranaike D."/>
            <person name="Bellair M."/>
            <person name="Blankenburg K."/>
            <person name="Chao H."/>
            <person name="Dinh H."/>
            <person name="Doddapaneni H."/>
            <person name="Dugan-Rocha S."/>
            <person name="Elkadiri S."/>
            <person name="Gnanaolivu R."/>
            <person name="Hughes D."/>
            <person name="Lee S."/>
            <person name="Li M."/>
            <person name="Ming W."/>
            <person name="Munidasa M."/>
            <person name="Muniz J."/>
            <person name="Nguyen L."/>
            <person name="Osuji N."/>
            <person name="Pu L.-L."/>
            <person name="Puazo M."/>
            <person name="Skinner E."/>
            <person name="Qu C."/>
            <person name="Quiroz J."/>
            <person name="Raj R."/>
            <person name="Weissenberger G."/>
            <person name="Xin Y."/>
            <person name="Zou X."/>
            <person name="Han Y."/>
            <person name="Worley K."/>
            <person name="Muzny D."/>
            <person name="Gibbs R."/>
        </authorList>
    </citation>
    <scope>NUCLEOTIDE SEQUENCE</scope>
    <source>
        <strain evidence="2">HAZT.00-mixed</strain>
        <tissue evidence="2">Whole organism</tissue>
    </source>
</reference>
<protein>
    <recommendedName>
        <fullName evidence="3">Major facilitator superfamily (MFS) profile domain-containing protein</fullName>
    </recommendedName>
</protein>
<proteinExistence type="predicted"/>
<feature type="non-terminal residue" evidence="2">
    <location>
        <position position="114"/>
    </location>
</feature>
<keyword evidence="1" id="KW-0472">Membrane</keyword>
<dbReference type="SUPFAM" id="SSF103473">
    <property type="entry name" value="MFS general substrate transporter"/>
    <property type="match status" value="1"/>
</dbReference>
<dbReference type="Gene3D" id="1.20.1250.20">
    <property type="entry name" value="MFS general substrate transporter like domains"/>
    <property type="match status" value="1"/>
</dbReference>
<reference evidence="2" key="2">
    <citation type="journal article" date="2018" name="Environ. Sci. Technol.">
        <title>The Toxicogenome of Hyalella azteca: A Model for Sediment Ecotoxicology and Evolutionary Toxicology.</title>
        <authorList>
            <person name="Poynton H.C."/>
            <person name="Hasenbein S."/>
            <person name="Benoit J.B."/>
            <person name="Sepulveda M.S."/>
            <person name="Poelchau M.F."/>
            <person name="Hughes D.S.T."/>
            <person name="Murali S.C."/>
            <person name="Chen S."/>
            <person name="Glastad K.M."/>
            <person name="Goodisman M.A.D."/>
            <person name="Werren J.H."/>
            <person name="Vineis J.H."/>
            <person name="Bowen J.L."/>
            <person name="Friedrich M."/>
            <person name="Jones J."/>
            <person name="Robertson H.M."/>
            <person name="Feyereisen R."/>
            <person name="Mechler-Hickson A."/>
            <person name="Mathers N."/>
            <person name="Lee C.E."/>
            <person name="Colbourne J.K."/>
            <person name="Biales A."/>
            <person name="Johnston J.S."/>
            <person name="Wellborn G.A."/>
            <person name="Rosendale A.J."/>
            <person name="Cridge A.G."/>
            <person name="Munoz-Torres M.C."/>
            <person name="Bain P.A."/>
            <person name="Manny A.R."/>
            <person name="Major K.M."/>
            <person name="Lambert F.N."/>
            <person name="Vulpe C.D."/>
            <person name="Tuck P."/>
            <person name="Blalock B.J."/>
            <person name="Lin Y.Y."/>
            <person name="Smith M.E."/>
            <person name="Ochoa-Acuna H."/>
            <person name="Chen M.M."/>
            <person name="Childers C.P."/>
            <person name="Qu J."/>
            <person name="Dugan S."/>
            <person name="Lee S.L."/>
            <person name="Chao H."/>
            <person name="Dinh H."/>
            <person name="Han Y."/>
            <person name="Doddapaneni H."/>
            <person name="Worley K.C."/>
            <person name="Muzny D.M."/>
            <person name="Gibbs R.A."/>
            <person name="Richards S."/>
        </authorList>
    </citation>
    <scope>NUCLEOTIDE SEQUENCE</scope>
    <source>
        <strain evidence="2">HAZT.00-mixed</strain>
        <tissue evidence="2">Whole organism</tissue>
    </source>
</reference>
<evidence type="ECO:0008006" key="3">
    <source>
        <dbReference type="Google" id="ProtNLM"/>
    </source>
</evidence>
<keyword evidence="1" id="KW-0812">Transmembrane</keyword>
<keyword evidence="1" id="KW-1133">Transmembrane helix</keyword>
<comment type="caution">
    <text evidence="2">The sequence shown here is derived from an EMBL/GenBank/DDBJ whole genome shotgun (WGS) entry which is preliminary data.</text>
</comment>
<gene>
    <name evidence="2" type="ORF">HAZT_HAZT009541</name>
</gene>
<dbReference type="OrthoDB" id="196650at2759"/>
<dbReference type="EMBL" id="JQDR03014806">
    <property type="protein sequence ID" value="KAA0187579.1"/>
    <property type="molecule type" value="Genomic_DNA"/>
</dbReference>
<feature type="transmembrane region" description="Helical" evidence="1">
    <location>
        <begin position="68"/>
        <end position="87"/>
    </location>
</feature>
<dbReference type="AlphaFoldDB" id="A0A6A0GTG3"/>
<sequence length="114" mass="12167">MKYVIFISLVLDLLGFTVILPLFPALLDYYSKHDSSGLYDTLLSGVSRFQSGLGVPERFNSAGVAASYAVWAVASSFTVFVLARVLGGLSKGNVSLSYSIMTDILDTSTRAGGM</sequence>
<feature type="transmembrane region" description="Helical" evidence="1">
    <location>
        <begin position="5"/>
        <end position="27"/>
    </location>
</feature>
<accession>A0A6A0GTG3</accession>
<organism evidence="2">
    <name type="scientific">Hyalella azteca</name>
    <name type="common">Amphipod</name>
    <dbReference type="NCBI Taxonomy" id="294128"/>
    <lineage>
        <taxon>Eukaryota</taxon>
        <taxon>Metazoa</taxon>
        <taxon>Ecdysozoa</taxon>
        <taxon>Arthropoda</taxon>
        <taxon>Crustacea</taxon>
        <taxon>Multicrustacea</taxon>
        <taxon>Malacostraca</taxon>
        <taxon>Eumalacostraca</taxon>
        <taxon>Peracarida</taxon>
        <taxon>Amphipoda</taxon>
        <taxon>Senticaudata</taxon>
        <taxon>Talitrida</taxon>
        <taxon>Talitroidea</taxon>
        <taxon>Hyalellidae</taxon>
        <taxon>Hyalella</taxon>
    </lineage>
</organism>
<name>A0A6A0GTG3_HYAAZ</name>
<evidence type="ECO:0000313" key="2">
    <source>
        <dbReference type="EMBL" id="KAA0187579.1"/>
    </source>
</evidence>
<dbReference type="Proteomes" id="UP000711488">
    <property type="component" value="Unassembled WGS sequence"/>
</dbReference>
<dbReference type="InterPro" id="IPR036259">
    <property type="entry name" value="MFS_trans_sf"/>
</dbReference>